<evidence type="ECO:0000313" key="18">
    <source>
        <dbReference type="EMBL" id="KAF2306663.1"/>
    </source>
</evidence>
<evidence type="ECO:0000256" key="10">
    <source>
        <dbReference type="ARBA" id="ARBA00022786"/>
    </source>
</evidence>
<evidence type="ECO:0000256" key="8">
    <source>
        <dbReference type="ARBA" id="ARBA00022723"/>
    </source>
</evidence>
<dbReference type="CDD" id="cd16479">
    <property type="entry name" value="RING-H2_synoviolin"/>
    <property type="match status" value="1"/>
</dbReference>
<dbReference type="InterPro" id="IPR001841">
    <property type="entry name" value="Znf_RING"/>
</dbReference>
<dbReference type="PROSITE" id="PS50089">
    <property type="entry name" value="ZF_RING_2"/>
    <property type="match status" value="1"/>
</dbReference>
<keyword evidence="11" id="KW-0256">Endoplasmic reticulum</keyword>
<evidence type="ECO:0000256" key="7">
    <source>
        <dbReference type="ARBA" id="ARBA00022692"/>
    </source>
</evidence>
<keyword evidence="14" id="KW-0472">Membrane</keyword>
<feature type="region of interest" description="Disordered" evidence="16">
    <location>
        <begin position="143"/>
        <end position="184"/>
    </location>
</feature>
<keyword evidence="19" id="KW-1185">Reference proteome</keyword>
<feature type="domain" description="RING-type" evidence="17">
    <location>
        <begin position="95"/>
        <end position="133"/>
    </location>
</feature>
<keyword evidence="8" id="KW-0479">Metal-binding</keyword>
<dbReference type="EC" id="2.3.2.27" evidence="5"/>
<comment type="similarity">
    <text evidence="4">Belongs to the HRD1 family.</text>
</comment>
<evidence type="ECO:0000256" key="5">
    <source>
        <dbReference type="ARBA" id="ARBA00012483"/>
    </source>
</evidence>
<evidence type="ECO:0000256" key="15">
    <source>
        <dbReference type="PROSITE-ProRule" id="PRU00175"/>
    </source>
</evidence>
<evidence type="ECO:0000256" key="3">
    <source>
        <dbReference type="ARBA" id="ARBA00004906"/>
    </source>
</evidence>
<comment type="subcellular location">
    <subcellularLocation>
        <location evidence="2">Endoplasmic reticulum membrane</location>
        <topology evidence="2">Multi-pass membrane protein</topology>
    </subcellularLocation>
</comment>
<keyword evidence="6" id="KW-0808">Transferase</keyword>
<evidence type="ECO:0000256" key="6">
    <source>
        <dbReference type="ARBA" id="ARBA00022679"/>
    </source>
</evidence>
<dbReference type="GO" id="GO:0005789">
    <property type="term" value="C:endoplasmic reticulum membrane"/>
    <property type="evidence" value="ECO:0007669"/>
    <property type="project" value="UniProtKB-SubCell"/>
</dbReference>
<dbReference type="InterPro" id="IPR058051">
    <property type="entry name" value="Znf_RING_synoviolin"/>
</dbReference>
<dbReference type="InterPro" id="IPR050731">
    <property type="entry name" value="HRD1_E3_ubiq-ligases"/>
</dbReference>
<evidence type="ECO:0000256" key="13">
    <source>
        <dbReference type="ARBA" id="ARBA00022989"/>
    </source>
</evidence>
<evidence type="ECO:0000256" key="12">
    <source>
        <dbReference type="ARBA" id="ARBA00022833"/>
    </source>
</evidence>
<dbReference type="InterPro" id="IPR013083">
    <property type="entry name" value="Znf_RING/FYVE/PHD"/>
</dbReference>
<keyword evidence="13" id="KW-1133">Transmembrane helix</keyword>
<organism evidence="18 19">
    <name type="scientific">Hevea brasiliensis</name>
    <name type="common">Para rubber tree</name>
    <name type="synonym">Siphonia brasiliensis</name>
    <dbReference type="NCBI Taxonomy" id="3981"/>
    <lineage>
        <taxon>Eukaryota</taxon>
        <taxon>Viridiplantae</taxon>
        <taxon>Streptophyta</taxon>
        <taxon>Embryophyta</taxon>
        <taxon>Tracheophyta</taxon>
        <taxon>Spermatophyta</taxon>
        <taxon>Magnoliopsida</taxon>
        <taxon>eudicotyledons</taxon>
        <taxon>Gunneridae</taxon>
        <taxon>Pentapetalae</taxon>
        <taxon>rosids</taxon>
        <taxon>fabids</taxon>
        <taxon>Malpighiales</taxon>
        <taxon>Euphorbiaceae</taxon>
        <taxon>Crotonoideae</taxon>
        <taxon>Micrandreae</taxon>
        <taxon>Hevea</taxon>
    </lineage>
</organism>
<evidence type="ECO:0000256" key="2">
    <source>
        <dbReference type="ARBA" id="ARBA00004477"/>
    </source>
</evidence>
<dbReference type="GO" id="GO:0036503">
    <property type="term" value="P:ERAD pathway"/>
    <property type="evidence" value="ECO:0007669"/>
    <property type="project" value="TreeGrafter"/>
</dbReference>
<evidence type="ECO:0000256" key="14">
    <source>
        <dbReference type="ARBA" id="ARBA00023136"/>
    </source>
</evidence>
<sequence>MSSHGGGYGNSLCYHYFQAGLLSDVSCYGHSFTVNQGITLELWCTFTLNKELYETFRNFRLRVADYIRYRKITSNMNDRFPDATPEELNASDATCIICREEMTTAKKLNCGHLFHVHCLRSWLERQHTCPTCRALVVPPENGANTAGGQHGSRSDTHRQGTGTTSTGLQGSVGSMPDDNLSQHQTRLQAAAAAAATVYEKSFVYPSANTLVWSPGYTLLPQAQRPLAYAANGESSRDQAFIGQSQQESAFHAGPSNLSLPQFSHCIFVPFQVPGANANYGDRLGSVPNSELEAQKKLLEHQIEVPSVR</sequence>
<dbReference type="GO" id="GO:0008270">
    <property type="term" value="F:zinc ion binding"/>
    <property type="evidence" value="ECO:0007669"/>
    <property type="project" value="UniProtKB-KW"/>
</dbReference>
<dbReference type="FunFam" id="3.30.40.10:FF:000194">
    <property type="entry name" value="ERAD-associated E3 ubiquitin-protein ligase HRD1A"/>
    <property type="match status" value="1"/>
</dbReference>
<dbReference type="SMART" id="SM00184">
    <property type="entry name" value="RING"/>
    <property type="match status" value="1"/>
</dbReference>
<evidence type="ECO:0000259" key="17">
    <source>
        <dbReference type="PROSITE" id="PS50089"/>
    </source>
</evidence>
<feature type="compositionally biased region" description="Low complexity" evidence="16">
    <location>
        <begin position="160"/>
        <end position="174"/>
    </location>
</feature>
<keyword evidence="7" id="KW-0812">Transmembrane</keyword>
<gene>
    <name evidence="18" type="ORF">GH714_020231</name>
</gene>
<dbReference type="PANTHER" id="PTHR22763">
    <property type="entry name" value="RING ZINC FINGER PROTEIN"/>
    <property type="match status" value="1"/>
</dbReference>
<keyword evidence="10" id="KW-0833">Ubl conjugation pathway</keyword>
<comment type="pathway">
    <text evidence="3">Protein modification; protein ubiquitination.</text>
</comment>
<evidence type="ECO:0000256" key="9">
    <source>
        <dbReference type="ARBA" id="ARBA00022771"/>
    </source>
</evidence>
<dbReference type="Pfam" id="PF13639">
    <property type="entry name" value="zf-RING_2"/>
    <property type="match status" value="1"/>
</dbReference>
<name>A0A6A6M2S8_HEVBR</name>
<proteinExistence type="inferred from homology"/>
<dbReference type="Gene3D" id="3.30.40.10">
    <property type="entry name" value="Zinc/RING finger domain, C3HC4 (zinc finger)"/>
    <property type="match status" value="1"/>
</dbReference>
<dbReference type="PANTHER" id="PTHR22763:SF184">
    <property type="entry name" value="E3 UBIQUITIN-PROTEIN LIGASE SYNOVIOLIN"/>
    <property type="match status" value="1"/>
</dbReference>
<reference evidence="18 19" key="1">
    <citation type="journal article" date="2020" name="Mol. Plant">
        <title>The Chromosome-Based Rubber Tree Genome Provides New Insights into Spurge Genome Evolution and Rubber Biosynthesis.</title>
        <authorList>
            <person name="Liu J."/>
            <person name="Shi C."/>
            <person name="Shi C.C."/>
            <person name="Li W."/>
            <person name="Zhang Q.J."/>
            <person name="Zhang Y."/>
            <person name="Li K."/>
            <person name="Lu H.F."/>
            <person name="Shi C."/>
            <person name="Zhu S.T."/>
            <person name="Xiao Z.Y."/>
            <person name="Nan H."/>
            <person name="Yue Y."/>
            <person name="Zhu X.G."/>
            <person name="Wu Y."/>
            <person name="Hong X.N."/>
            <person name="Fan G.Y."/>
            <person name="Tong Y."/>
            <person name="Zhang D."/>
            <person name="Mao C.L."/>
            <person name="Liu Y.L."/>
            <person name="Hao S.J."/>
            <person name="Liu W.Q."/>
            <person name="Lv M.Q."/>
            <person name="Zhang H.B."/>
            <person name="Liu Y."/>
            <person name="Hu-Tang G.R."/>
            <person name="Wang J.P."/>
            <person name="Wang J.H."/>
            <person name="Sun Y.H."/>
            <person name="Ni S.B."/>
            <person name="Chen W.B."/>
            <person name="Zhang X.C."/>
            <person name="Jiao Y.N."/>
            <person name="Eichler E.E."/>
            <person name="Li G.H."/>
            <person name="Liu X."/>
            <person name="Gao L.Z."/>
        </authorList>
    </citation>
    <scope>NUCLEOTIDE SEQUENCE [LARGE SCALE GENOMIC DNA]</scope>
    <source>
        <strain evidence="19">cv. GT1</strain>
        <tissue evidence="18">Leaf</tissue>
    </source>
</reference>
<keyword evidence="12" id="KW-0862">Zinc</keyword>
<dbReference type="GO" id="GO:0061630">
    <property type="term" value="F:ubiquitin protein ligase activity"/>
    <property type="evidence" value="ECO:0007669"/>
    <property type="project" value="UniProtKB-EC"/>
</dbReference>
<dbReference type="Proteomes" id="UP000467840">
    <property type="component" value="Chromosome 9"/>
</dbReference>
<evidence type="ECO:0000313" key="19">
    <source>
        <dbReference type="Proteomes" id="UP000467840"/>
    </source>
</evidence>
<keyword evidence="9 15" id="KW-0863">Zinc-finger</keyword>
<dbReference type="AlphaFoldDB" id="A0A6A6M2S8"/>
<dbReference type="GO" id="GO:0043161">
    <property type="term" value="P:proteasome-mediated ubiquitin-dependent protein catabolic process"/>
    <property type="evidence" value="ECO:0007669"/>
    <property type="project" value="TreeGrafter"/>
</dbReference>
<evidence type="ECO:0000256" key="1">
    <source>
        <dbReference type="ARBA" id="ARBA00000900"/>
    </source>
</evidence>
<comment type="caution">
    <text evidence="18">The sequence shown here is derived from an EMBL/GenBank/DDBJ whole genome shotgun (WGS) entry which is preliminary data.</text>
</comment>
<evidence type="ECO:0000256" key="4">
    <source>
        <dbReference type="ARBA" id="ARBA00010089"/>
    </source>
</evidence>
<evidence type="ECO:0000256" key="11">
    <source>
        <dbReference type="ARBA" id="ARBA00022824"/>
    </source>
</evidence>
<protein>
    <recommendedName>
        <fullName evidence="5">RING-type E3 ubiquitin transferase</fullName>
        <ecNumber evidence="5">2.3.2.27</ecNumber>
    </recommendedName>
</protein>
<accession>A0A6A6M2S8</accession>
<comment type="catalytic activity">
    <reaction evidence="1">
        <text>S-ubiquitinyl-[E2 ubiquitin-conjugating enzyme]-L-cysteine + [acceptor protein]-L-lysine = [E2 ubiquitin-conjugating enzyme]-L-cysteine + N(6)-ubiquitinyl-[acceptor protein]-L-lysine.</text>
        <dbReference type="EC" id="2.3.2.27"/>
    </reaction>
</comment>
<evidence type="ECO:0000256" key="16">
    <source>
        <dbReference type="SAM" id="MobiDB-lite"/>
    </source>
</evidence>
<dbReference type="SUPFAM" id="SSF57850">
    <property type="entry name" value="RING/U-box"/>
    <property type="match status" value="1"/>
</dbReference>
<dbReference type="EMBL" id="JAAGAX010000008">
    <property type="protein sequence ID" value="KAF2306663.1"/>
    <property type="molecule type" value="Genomic_DNA"/>
</dbReference>